<dbReference type="AlphaFoldDB" id="A0AA86XW58"/>
<dbReference type="InterPro" id="IPR026349">
    <property type="entry name" value="CHP04255"/>
</dbReference>
<name>A0AA86XW58_9VIBR</name>
<sequence length="293" mass="33480">MVSKSYQHAPLLMTLVDVRFSAIPDFYEAGKLTKLESSFRGIGFVEKVVEKLQEINFELTPDLEGNMVQSPKPQTNQSVKQRWIFLNLEKTLSVYMAEDGLSIKSTEYTCHGDFVKLVADVISKLTEVFPSLLQGVTSRVGTRYLNLIIPMEGEEVSRYLKEEWLPNNSIPTEIDVESGVHNRLMMNYKTKYGNLRVESNKFTPEADANISIIPNELMDSPETALTIQELPWWGGQLAKNESYVVLDIDLSNPVREMFNSENVINLLNEMRKLTRPAFDMCITEEAKQDWVEL</sequence>
<dbReference type="Proteomes" id="UP000041625">
    <property type="component" value="Unassembled WGS sequence"/>
</dbReference>
<dbReference type="EMBL" id="CCKJ01000149">
    <property type="protein sequence ID" value="CDT97518.1"/>
    <property type="molecule type" value="Genomic_DNA"/>
</dbReference>
<evidence type="ECO:0008006" key="3">
    <source>
        <dbReference type="Google" id="ProtNLM"/>
    </source>
</evidence>
<proteinExistence type="predicted"/>
<evidence type="ECO:0000313" key="2">
    <source>
        <dbReference type="Proteomes" id="UP000041625"/>
    </source>
</evidence>
<gene>
    <name evidence="1" type="ORF">VCR31J2_2320008</name>
</gene>
<reference evidence="1 2" key="1">
    <citation type="submission" date="2014-06" db="EMBL/GenBank/DDBJ databases">
        <authorList>
            <person name="Le Roux F."/>
        </authorList>
    </citation>
    <scope>NUCLEOTIDE SEQUENCE [LARGE SCALE GENOMIC DNA]</scope>
    <source>
        <strain evidence="1 2">J2-31</strain>
    </source>
</reference>
<keyword evidence="2" id="KW-1185">Reference proteome</keyword>
<protein>
    <recommendedName>
        <fullName evidence="3">TIGR04255 family protein</fullName>
    </recommendedName>
</protein>
<organism evidence="1 2">
    <name type="scientific">Vibrio coralliirubri</name>
    <dbReference type="NCBI Taxonomy" id="1516159"/>
    <lineage>
        <taxon>Bacteria</taxon>
        <taxon>Pseudomonadati</taxon>
        <taxon>Pseudomonadota</taxon>
        <taxon>Gammaproteobacteria</taxon>
        <taxon>Vibrionales</taxon>
        <taxon>Vibrionaceae</taxon>
        <taxon>Vibrio</taxon>
    </lineage>
</organism>
<dbReference type="NCBIfam" id="TIGR04255">
    <property type="entry name" value="sporadTIGR04255"/>
    <property type="match status" value="1"/>
</dbReference>
<comment type="caution">
    <text evidence="1">The sequence shown here is derived from an EMBL/GenBank/DDBJ whole genome shotgun (WGS) entry which is preliminary data.</text>
</comment>
<evidence type="ECO:0000313" key="1">
    <source>
        <dbReference type="EMBL" id="CDT97518.1"/>
    </source>
</evidence>
<accession>A0AA86XW58</accession>
<dbReference type="RefSeq" id="WP_050652211.1">
    <property type="nucleotide sequence ID" value="NZ_LK934079.1"/>
</dbReference>